<dbReference type="EMBL" id="NVIY01000012">
    <property type="protein sequence ID" value="PGD37281.1"/>
    <property type="molecule type" value="Genomic_DNA"/>
</dbReference>
<feature type="chain" id="PRO_5012902807" description="Group-specific protein" evidence="1">
    <location>
        <begin position="25"/>
        <end position="157"/>
    </location>
</feature>
<evidence type="ECO:0000256" key="1">
    <source>
        <dbReference type="SAM" id="SignalP"/>
    </source>
</evidence>
<comment type="caution">
    <text evidence="2">The sequence shown here is derived from an EMBL/GenBank/DDBJ whole genome shotgun (WGS) entry which is preliminary data.</text>
</comment>
<evidence type="ECO:0000313" key="2">
    <source>
        <dbReference type="EMBL" id="PGD37281.1"/>
    </source>
</evidence>
<evidence type="ECO:0000313" key="3">
    <source>
        <dbReference type="Proteomes" id="UP000223472"/>
    </source>
</evidence>
<organism evidence="2 3">
    <name type="scientific">Bacillus wiedmannii</name>
    <dbReference type="NCBI Taxonomy" id="1890302"/>
    <lineage>
        <taxon>Bacteria</taxon>
        <taxon>Bacillati</taxon>
        <taxon>Bacillota</taxon>
        <taxon>Bacilli</taxon>
        <taxon>Bacillales</taxon>
        <taxon>Bacillaceae</taxon>
        <taxon>Bacillus</taxon>
        <taxon>Bacillus cereus group</taxon>
    </lineage>
</organism>
<dbReference type="RefSeq" id="WP_098707474.1">
    <property type="nucleotide sequence ID" value="NZ_NVIY01000012.1"/>
</dbReference>
<keyword evidence="1" id="KW-0732">Signal</keyword>
<dbReference type="Proteomes" id="UP000223472">
    <property type="component" value="Unassembled WGS sequence"/>
</dbReference>
<feature type="signal peptide" evidence="1">
    <location>
        <begin position="1"/>
        <end position="24"/>
    </location>
</feature>
<evidence type="ECO:0008006" key="4">
    <source>
        <dbReference type="Google" id="ProtNLM"/>
    </source>
</evidence>
<proteinExistence type="predicted"/>
<sequence>MRKITFVLFYVMCFIFCSNISAKASSLGPLPISKSSERWQLKIGKMDNNPRFSKPKSGVVNMYSLDVKNLGKDVYNLDVDIYSNYSGSKTLRANIDADVRENIVPNNKMHFSNFPVSVKAKSITVIITWQEELPKTFKDSQKLQARKYKEIFVFDQK</sequence>
<dbReference type="AlphaFoldDB" id="A0A2B6S911"/>
<gene>
    <name evidence="2" type="ORF">COM27_06230</name>
</gene>
<name>A0A2B6S911_9BACI</name>
<protein>
    <recommendedName>
        <fullName evidence="4">Group-specific protein</fullName>
    </recommendedName>
</protein>
<reference evidence="2 3" key="1">
    <citation type="submission" date="2017-09" db="EMBL/GenBank/DDBJ databases">
        <title>Large-scale bioinformatics analysis of Bacillus genomes uncovers conserved roles of natural products in bacterial physiology.</title>
        <authorList>
            <consortium name="Agbiome Team Llc"/>
            <person name="Bleich R.M."/>
            <person name="Grubbs K.J."/>
            <person name="Santa Maria K.C."/>
            <person name="Allen S.E."/>
            <person name="Farag S."/>
            <person name="Shank E.A."/>
            <person name="Bowers A."/>
        </authorList>
    </citation>
    <scope>NUCLEOTIDE SEQUENCE [LARGE SCALE GENOMIC DNA]</scope>
    <source>
        <strain evidence="2 3">AFS065610</strain>
    </source>
</reference>
<accession>A0A2B6S911</accession>